<dbReference type="CDD" id="cd04186">
    <property type="entry name" value="GT_2_like_c"/>
    <property type="match status" value="1"/>
</dbReference>
<evidence type="ECO:0008006" key="5">
    <source>
        <dbReference type="Google" id="ProtNLM"/>
    </source>
</evidence>
<feature type="domain" description="Glycosyltransferase 2-like" evidence="2">
    <location>
        <begin position="5"/>
        <end position="166"/>
    </location>
</feature>
<dbReference type="Proteomes" id="UP000178117">
    <property type="component" value="Unassembled WGS sequence"/>
</dbReference>
<dbReference type="Gene3D" id="3.90.550.10">
    <property type="entry name" value="Spore Coat Polysaccharide Biosynthesis Protein SpsA, Chain A"/>
    <property type="match status" value="1"/>
</dbReference>
<dbReference type="PANTHER" id="PTHR43179">
    <property type="entry name" value="RHAMNOSYLTRANSFERASE WBBL"/>
    <property type="match status" value="1"/>
</dbReference>
<comment type="caution">
    <text evidence="3">The sequence shown here is derived from an EMBL/GenBank/DDBJ whole genome shotgun (WGS) entry which is preliminary data.</text>
</comment>
<dbReference type="GO" id="GO:0016757">
    <property type="term" value="F:glycosyltransferase activity"/>
    <property type="evidence" value="ECO:0007669"/>
    <property type="project" value="InterPro"/>
</dbReference>
<name>A0A1F8FUC9_9BACT</name>
<gene>
    <name evidence="3" type="ORF">A3C88_00210</name>
</gene>
<dbReference type="InterPro" id="IPR029044">
    <property type="entry name" value="Nucleotide-diphossugar_trans"/>
</dbReference>
<dbReference type="STRING" id="1802685.A3C88_00210"/>
<evidence type="ECO:0000259" key="2">
    <source>
        <dbReference type="Pfam" id="PF00535"/>
    </source>
</evidence>
<proteinExistence type="predicted"/>
<sequence>MKLIIITVGYRSGEHIKQLFESLKKQTDKEFSLILINNSQDDSDEIKKLSEQYSFVSFTANPINSGFAGGNNIGIKKAAENQADWLVLLNPDTHVENDFITGLKKELTQRSGVVGIPIQEENKVVYNGTVEWLKPTLRHSDILRDIRMSYAIGGAMAISREAIQKIGLLDERYFLYFEDADYSLRAREQGISVSFLSQPVVSHAVSASTKKLGSSMLLRYHMRNALYFNHRHAPWHYQLLIPFWSFFVGLKQAAKIIIGRKREASIAILKGILDFHLDHTGQISGFTKSRIKLGIECENLEDPKSRWGVGHMVLNLLEEYTKDKSLQDKYELHLYFKDFVPNDSVLQNPVFKKKVIGGRFFNVFYHIVLPIRAMFDSVDWMFFPAYMLPPLYFGKSIVMLTDDVYHEYRHGSLPFRYRLAYGLFTNWAARFAEKILCISEASAKEVSRLYDISRDHIFVAHLGTTSKGVAGAGGPFEYLLYIGQMFPRRRAYESLLAFDKIAPEFPELKFILVGRDKYDPPHIAETVALINKKLGSERVIYYDYIERDDEIASLYANAKLFAYISSREAFGLPLVEAAGHGVPIVAKDCALNRELFADAAFFVRDEQNIDEIAAVFKEGLTDTVERKRMIEAYKTLIPKLNWQSFAQKFFEQIQTH</sequence>
<dbReference type="SUPFAM" id="SSF53756">
    <property type="entry name" value="UDP-Glycosyltransferase/glycogen phosphorylase"/>
    <property type="match status" value="1"/>
</dbReference>
<dbReference type="InterPro" id="IPR001173">
    <property type="entry name" value="Glyco_trans_2-like"/>
</dbReference>
<protein>
    <recommendedName>
        <fullName evidence="5">Glycosyl transferase family 1 domain-containing protein</fullName>
    </recommendedName>
</protein>
<evidence type="ECO:0000313" key="4">
    <source>
        <dbReference type="Proteomes" id="UP000178117"/>
    </source>
</evidence>
<dbReference type="SUPFAM" id="SSF53448">
    <property type="entry name" value="Nucleotide-diphospho-sugar transferases"/>
    <property type="match status" value="1"/>
</dbReference>
<dbReference type="CDD" id="cd03809">
    <property type="entry name" value="GT4_MtfB-like"/>
    <property type="match status" value="1"/>
</dbReference>
<dbReference type="EMBL" id="MGJZ01000025">
    <property type="protein sequence ID" value="OGN16777.1"/>
    <property type="molecule type" value="Genomic_DNA"/>
</dbReference>
<dbReference type="PANTHER" id="PTHR43179:SF11">
    <property type="entry name" value="GLYCOSYL TRANSFERASE"/>
    <property type="match status" value="1"/>
</dbReference>
<dbReference type="InterPro" id="IPR001296">
    <property type="entry name" value="Glyco_trans_1"/>
</dbReference>
<evidence type="ECO:0000313" key="3">
    <source>
        <dbReference type="EMBL" id="OGN16777.1"/>
    </source>
</evidence>
<accession>A0A1F8FUC9</accession>
<evidence type="ECO:0000259" key="1">
    <source>
        <dbReference type="Pfam" id="PF00534"/>
    </source>
</evidence>
<reference evidence="3 4" key="1">
    <citation type="journal article" date="2016" name="Nat. Commun.">
        <title>Thousands of microbial genomes shed light on interconnected biogeochemical processes in an aquifer system.</title>
        <authorList>
            <person name="Anantharaman K."/>
            <person name="Brown C.T."/>
            <person name="Hug L.A."/>
            <person name="Sharon I."/>
            <person name="Castelle C.J."/>
            <person name="Probst A.J."/>
            <person name="Thomas B.C."/>
            <person name="Singh A."/>
            <person name="Wilkins M.J."/>
            <person name="Karaoz U."/>
            <person name="Brodie E.L."/>
            <person name="Williams K.H."/>
            <person name="Hubbard S.S."/>
            <person name="Banfield J.F."/>
        </authorList>
    </citation>
    <scope>NUCLEOTIDE SEQUENCE [LARGE SCALE GENOMIC DNA]</scope>
</reference>
<organism evidence="3 4">
    <name type="scientific">Candidatus Yanofskybacteria bacterium RIFCSPHIGHO2_02_FULL_50_12</name>
    <dbReference type="NCBI Taxonomy" id="1802685"/>
    <lineage>
        <taxon>Bacteria</taxon>
        <taxon>Candidatus Yanofskyibacteriota</taxon>
    </lineage>
</organism>
<dbReference type="Pfam" id="PF00535">
    <property type="entry name" value="Glycos_transf_2"/>
    <property type="match status" value="1"/>
</dbReference>
<dbReference type="AlphaFoldDB" id="A0A1F8FUC9"/>
<dbReference type="Pfam" id="PF00534">
    <property type="entry name" value="Glycos_transf_1"/>
    <property type="match status" value="1"/>
</dbReference>
<feature type="domain" description="Glycosyl transferase family 1" evidence="1">
    <location>
        <begin position="477"/>
        <end position="632"/>
    </location>
</feature>
<dbReference type="Gene3D" id="3.40.50.2000">
    <property type="entry name" value="Glycogen Phosphorylase B"/>
    <property type="match status" value="1"/>
</dbReference>